<evidence type="ECO:0000313" key="2">
    <source>
        <dbReference type="EMBL" id="MBB6071208.1"/>
    </source>
</evidence>
<sequence length="255" mass="27981">MADLDVERVPARNTLAYVALGLALLAALMLFLTGPGARFGLWDFRFSFRLMGWAAYVGIAAVLAAIAALIAGRRRGLVLSVVALVIGAIVFLLPWNWRRGAGEFPPIHDITTDFRNPPAFVAIAPLRKDAPNPVEYLGDSISRIQYKAYPDIQPLMLAMPVDSAFVNALVTAREMGWELVDQSRREGRIEATATTAWFGFKDDVVIRVTSGSGISRVDVRSKSRVGRGDVGENAKRVREYLSRLRATDPQPVNAK</sequence>
<dbReference type="Proteomes" id="UP000582837">
    <property type="component" value="Unassembled WGS sequence"/>
</dbReference>
<keyword evidence="3" id="KW-1185">Reference proteome</keyword>
<proteinExistence type="predicted"/>
<organism evidence="2 3">
    <name type="scientific">Longimicrobium terrae</name>
    <dbReference type="NCBI Taxonomy" id="1639882"/>
    <lineage>
        <taxon>Bacteria</taxon>
        <taxon>Pseudomonadati</taxon>
        <taxon>Gemmatimonadota</taxon>
        <taxon>Longimicrobiia</taxon>
        <taxon>Longimicrobiales</taxon>
        <taxon>Longimicrobiaceae</taxon>
        <taxon>Longimicrobium</taxon>
    </lineage>
</organism>
<evidence type="ECO:0000313" key="3">
    <source>
        <dbReference type="Proteomes" id="UP000582837"/>
    </source>
</evidence>
<evidence type="ECO:0000256" key="1">
    <source>
        <dbReference type="SAM" id="Phobius"/>
    </source>
</evidence>
<feature type="transmembrane region" description="Helical" evidence="1">
    <location>
        <begin position="77"/>
        <end position="95"/>
    </location>
</feature>
<protein>
    <submittedName>
        <fullName evidence="2">Uncharacterized protein (DUF1499 family)</fullName>
    </submittedName>
</protein>
<dbReference type="InterPro" id="IPR010865">
    <property type="entry name" value="DUF1499"/>
</dbReference>
<feature type="transmembrane region" description="Helical" evidence="1">
    <location>
        <begin position="53"/>
        <end position="71"/>
    </location>
</feature>
<feature type="transmembrane region" description="Helical" evidence="1">
    <location>
        <begin position="14"/>
        <end position="32"/>
    </location>
</feature>
<gene>
    <name evidence="2" type="ORF">HNQ61_002832</name>
</gene>
<dbReference type="RefSeq" id="WP_170033900.1">
    <property type="nucleotide sequence ID" value="NZ_JABDTL010000001.1"/>
</dbReference>
<reference evidence="2 3" key="1">
    <citation type="submission" date="2020-08" db="EMBL/GenBank/DDBJ databases">
        <title>Genomic Encyclopedia of Type Strains, Phase IV (KMG-IV): sequencing the most valuable type-strain genomes for metagenomic binning, comparative biology and taxonomic classification.</title>
        <authorList>
            <person name="Goeker M."/>
        </authorList>
    </citation>
    <scope>NUCLEOTIDE SEQUENCE [LARGE SCALE GENOMIC DNA]</scope>
    <source>
        <strain evidence="2 3">DSM 29007</strain>
    </source>
</reference>
<keyword evidence="1" id="KW-0812">Transmembrane</keyword>
<name>A0A841GZR8_9BACT</name>
<dbReference type="EMBL" id="JACHIA010000007">
    <property type="protein sequence ID" value="MBB6071208.1"/>
    <property type="molecule type" value="Genomic_DNA"/>
</dbReference>
<dbReference type="Pfam" id="PF07386">
    <property type="entry name" value="DUF1499"/>
    <property type="match status" value="1"/>
</dbReference>
<keyword evidence="1" id="KW-0472">Membrane</keyword>
<accession>A0A841GZR8</accession>
<keyword evidence="1" id="KW-1133">Transmembrane helix</keyword>
<comment type="caution">
    <text evidence="2">The sequence shown here is derived from an EMBL/GenBank/DDBJ whole genome shotgun (WGS) entry which is preliminary data.</text>
</comment>
<dbReference type="AlphaFoldDB" id="A0A841GZR8"/>